<comment type="caution">
    <text evidence="8">The sequence shown here is derived from an EMBL/GenBank/DDBJ whole genome shotgun (WGS) entry which is preliminary data.</text>
</comment>
<keyword evidence="4" id="KW-0804">Transcription</keyword>
<evidence type="ECO:0000256" key="5">
    <source>
        <dbReference type="PROSITE-ProRule" id="PRU00169"/>
    </source>
</evidence>
<evidence type="ECO:0000259" key="6">
    <source>
        <dbReference type="PROSITE" id="PS50043"/>
    </source>
</evidence>
<gene>
    <name evidence="8" type="ORF">GCM10023235_29910</name>
</gene>
<dbReference type="InterPro" id="IPR058245">
    <property type="entry name" value="NreC/VraR/RcsB-like_REC"/>
</dbReference>
<dbReference type="CDD" id="cd06170">
    <property type="entry name" value="LuxR_C_like"/>
    <property type="match status" value="1"/>
</dbReference>
<dbReference type="InterPro" id="IPR001789">
    <property type="entry name" value="Sig_transdc_resp-reg_receiver"/>
</dbReference>
<dbReference type="Pfam" id="PF00072">
    <property type="entry name" value="Response_reg"/>
    <property type="match status" value="1"/>
</dbReference>
<evidence type="ECO:0000313" key="8">
    <source>
        <dbReference type="EMBL" id="GAA4850897.1"/>
    </source>
</evidence>
<dbReference type="PANTHER" id="PTHR43214:SF24">
    <property type="entry name" value="TRANSCRIPTIONAL REGULATORY PROTEIN NARL-RELATED"/>
    <property type="match status" value="1"/>
</dbReference>
<accession>A0ABP9DQE3</accession>
<keyword evidence="9" id="KW-1185">Reference proteome</keyword>
<dbReference type="SUPFAM" id="SSF52172">
    <property type="entry name" value="CheY-like"/>
    <property type="match status" value="1"/>
</dbReference>
<evidence type="ECO:0000256" key="1">
    <source>
        <dbReference type="ARBA" id="ARBA00022553"/>
    </source>
</evidence>
<evidence type="ECO:0000259" key="7">
    <source>
        <dbReference type="PROSITE" id="PS50110"/>
    </source>
</evidence>
<dbReference type="PROSITE" id="PS50043">
    <property type="entry name" value="HTH_LUXR_2"/>
    <property type="match status" value="1"/>
</dbReference>
<dbReference type="Proteomes" id="UP001501752">
    <property type="component" value="Unassembled WGS sequence"/>
</dbReference>
<feature type="domain" description="Response regulatory" evidence="7">
    <location>
        <begin position="10"/>
        <end position="132"/>
    </location>
</feature>
<dbReference type="SMART" id="SM00421">
    <property type="entry name" value="HTH_LUXR"/>
    <property type="match status" value="1"/>
</dbReference>
<dbReference type="PRINTS" id="PR00038">
    <property type="entry name" value="HTHLUXR"/>
</dbReference>
<dbReference type="InterPro" id="IPR039420">
    <property type="entry name" value="WalR-like"/>
</dbReference>
<protein>
    <submittedName>
        <fullName evidence="8">Response regulator transcription factor</fullName>
    </submittedName>
</protein>
<dbReference type="InterPro" id="IPR011006">
    <property type="entry name" value="CheY-like_superfamily"/>
</dbReference>
<dbReference type="Pfam" id="PF00196">
    <property type="entry name" value="GerE"/>
    <property type="match status" value="1"/>
</dbReference>
<dbReference type="EMBL" id="BAABIS010000001">
    <property type="protein sequence ID" value="GAA4850897.1"/>
    <property type="molecule type" value="Genomic_DNA"/>
</dbReference>
<keyword evidence="2" id="KW-0805">Transcription regulation</keyword>
<organism evidence="8 9">
    <name type="scientific">Kitasatospora terrestris</name>
    <dbReference type="NCBI Taxonomy" id="258051"/>
    <lineage>
        <taxon>Bacteria</taxon>
        <taxon>Bacillati</taxon>
        <taxon>Actinomycetota</taxon>
        <taxon>Actinomycetes</taxon>
        <taxon>Kitasatosporales</taxon>
        <taxon>Streptomycetaceae</taxon>
        <taxon>Kitasatospora</taxon>
    </lineage>
</organism>
<proteinExistence type="predicted"/>
<dbReference type="InterPro" id="IPR000792">
    <property type="entry name" value="Tscrpt_reg_LuxR_C"/>
</dbReference>
<dbReference type="SMART" id="SM00448">
    <property type="entry name" value="REC"/>
    <property type="match status" value="1"/>
</dbReference>
<dbReference type="PANTHER" id="PTHR43214">
    <property type="entry name" value="TWO-COMPONENT RESPONSE REGULATOR"/>
    <property type="match status" value="1"/>
</dbReference>
<keyword evidence="3" id="KW-0238">DNA-binding</keyword>
<reference evidence="9" key="1">
    <citation type="journal article" date="2019" name="Int. J. Syst. Evol. Microbiol.">
        <title>The Global Catalogue of Microorganisms (GCM) 10K type strain sequencing project: providing services to taxonomists for standard genome sequencing and annotation.</title>
        <authorList>
            <consortium name="The Broad Institute Genomics Platform"/>
            <consortium name="The Broad Institute Genome Sequencing Center for Infectious Disease"/>
            <person name="Wu L."/>
            <person name="Ma J."/>
        </authorList>
    </citation>
    <scope>NUCLEOTIDE SEQUENCE [LARGE SCALE GENOMIC DNA]</scope>
    <source>
        <strain evidence="9">JCM 13006</strain>
    </source>
</reference>
<name>A0ABP9DQE3_9ACTN</name>
<evidence type="ECO:0000313" key="9">
    <source>
        <dbReference type="Proteomes" id="UP001501752"/>
    </source>
</evidence>
<feature type="domain" description="HTH luxR-type" evidence="6">
    <location>
        <begin position="150"/>
        <end position="215"/>
    </location>
</feature>
<dbReference type="RefSeq" id="WP_345697325.1">
    <property type="nucleotide sequence ID" value="NZ_BAABIS010000001.1"/>
</dbReference>
<dbReference type="CDD" id="cd17535">
    <property type="entry name" value="REC_NarL-like"/>
    <property type="match status" value="1"/>
</dbReference>
<dbReference type="PROSITE" id="PS50110">
    <property type="entry name" value="RESPONSE_REGULATORY"/>
    <property type="match status" value="1"/>
</dbReference>
<dbReference type="Gene3D" id="3.40.50.2300">
    <property type="match status" value="1"/>
</dbReference>
<sequence length="220" mass="22960">MPGPDSKSIRVVVVDDHPAIRLGVRAMLACESDIRLVGEAAGDDELLDLMAALHGDDRPDVVLLDMHLGAGLFQGVDLIRSLVALADPPAVLVLSAFAAEQDIFAAIDAGASGFLGKETAAEGLVSAVRAAARGESVLGPVAVTRLLRRMRNAAPSLSRREVEVLQLLADGLSNRQISSQLFISEATAKSHLTNIYAKLGVESRGAAVAAAIREGLLRVG</sequence>
<keyword evidence="1 5" id="KW-0597">Phosphoprotein</keyword>
<evidence type="ECO:0000256" key="2">
    <source>
        <dbReference type="ARBA" id="ARBA00023015"/>
    </source>
</evidence>
<feature type="modified residue" description="4-aspartylphosphate" evidence="5">
    <location>
        <position position="65"/>
    </location>
</feature>
<dbReference type="SUPFAM" id="SSF46894">
    <property type="entry name" value="C-terminal effector domain of the bipartite response regulators"/>
    <property type="match status" value="1"/>
</dbReference>
<evidence type="ECO:0000256" key="3">
    <source>
        <dbReference type="ARBA" id="ARBA00023125"/>
    </source>
</evidence>
<dbReference type="InterPro" id="IPR016032">
    <property type="entry name" value="Sig_transdc_resp-reg_C-effctor"/>
</dbReference>
<evidence type="ECO:0000256" key="4">
    <source>
        <dbReference type="ARBA" id="ARBA00023163"/>
    </source>
</evidence>